<dbReference type="PROSITE" id="PS00078">
    <property type="entry name" value="COX2"/>
    <property type="match status" value="1"/>
</dbReference>
<feature type="transmembrane region" description="Helical" evidence="4">
    <location>
        <begin position="7"/>
        <end position="25"/>
    </location>
</feature>
<comment type="subcellular location">
    <subcellularLocation>
        <location evidence="1">Cell envelope</location>
    </subcellularLocation>
</comment>
<dbReference type="GO" id="GO:0005507">
    <property type="term" value="F:copper ion binding"/>
    <property type="evidence" value="ECO:0007669"/>
    <property type="project" value="InterPro"/>
</dbReference>
<dbReference type="AlphaFoldDB" id="A0A0F9XMV3"/>
<keyword evidence="4" id="KW-0472">Membrane</keyword>
<evidence type="ECO:0000256" key="3">
    <source>
        <dbReference type="ARBA" id="ARBA00023008"/>
    </source>
</evidence>
<evidence type="ECO:0000256" key="2">
    <source>
        <dbReference type="ARBA" id="ARBA00022723"/>
    </source>
</evidence>
<reference evidence="6" key="1">
    <citation type="journal article" date="2015" name="Nature">
        <title>Complex archaea that bridge the gap between prokaryotes and eukaryotes.</title>
        <authorList>
            <person name="Spang A."/>
            <person name="Saw J.H."/>
            <person name="Jorgensen S.L."/>
            <person name="Zaremba-Niedzwiedzka K."/>
            <person name="Martijn J."/>
            <person name="Lind A.E."/>
            <person name="van Eijk R."/>
            <person name="Schleper C."/>
            <person name="Guy L."/>
            <person name="Ettema T.J."/>
        </authorList>
    </citation>
    <scope>NUCLEOTIDE SEQUENCE</scope>
</reference>
<sequence>MVIRIPIKGLIIFGIIIVVGFWILGKINDNRNINSSVNSPFSQNPSLENVLTGKVREIEVTARQFSFTPDLIRVKLGDNVRLEIESVDVVHGFSLPEFGINEILEPGKTVTIEFQATRRGTFSFLCSIVCGAGHSRMIGTLIVE</sequence>
<dbReference type="InterPro" id="IPR002429">
    <property type="entry name" value="CcO_II-like_C"/>
</dbReference>
<gene>
    <name evidence="6" type="ORF">LCGC14_0196970</name>
</gene>
<evidence type="ECO:0000256" key="1">
    <source>
        <dbReference type="ARBA" id="ARBA00004196"/>
    </source>
</evidence>
<keyword evidence="4" id="KW-0812">Transmembrane</keyword>
<organism evidence="6">
    <name type="scientific">marine sediment metagenome</name>
    <dbReference type="NCBI Taxonomy" id="412755"/>
    <lineage>
        <taxon>unclassified sequences</taxon>
        <taxon>metagenomes</taxon>
        <taxon>ecological metagenomes</taxon>
    </lineage>
</organism>
<evidence type="ECO:0000313" key="6">
    <source>
        <dbReference type="EMBL" id="KKN93508.1"/>
    </source>
</evidence>
<dbReference type="Gene3D" id="2.60.40.420">
    <property type="entry name" value="Cupredoxins - blue copper proteins"/>
    <property type="match status" value="1"/>
</dbReference>
<evidence type="ECO:0000256" key="4">
    <source>
        <dbReference type="SAM" id="Phobius"/>
    </source>
</evidence>
<protein>
    <recommendedName>
        <fullName evidence="5">Cytochrome oxidase subunit II copper A binding domain-containing protein</fullName>
    </recommendedName>
</protein>
<dbReference type="GO" id="GO:0016020">
    <property type="term" value="C:membrane"/>
    <property type="evidence" value="ECO:0007669"/>
    <property type="project" value="InterPro"/>
</dbReference>
<keyword evidence="3" id="KW-0186">Copper</keyword>
<dbReference type="SUPFAM" id="SSF49503">
    <property type="entry name" value="Cupredoxins"/>
    <property type="match status" value="1"/>
</dbReference>
<dbReference type="InterPro" id="IPR001505">
    <property type="entry name" value="Copper_CuA"/>
</dbReference>
<proteinExistence type="predicted"/>
<keyword evidence="4" id="KW-1133">Transmembrane helix</keyword>
<dbReference type="PANTHER" id="PTHR42838:SF2">
    <property type="entry name" value="NITROUS-OXIDE REDUCTASE"/>
    <property type="match status" value="1"/>
</dbReference>
<dbReference type="InterPro" id="IPR008972">
    <property type="entry name" value="Cupredoxin"/>
</dbReference>
<keyword evidence="2" id="KW-0479">Metal-binding</keyword>
<name>A0A0F9XMV3_9ZZZZ</name>
<evidence type="ECO:0000259" key="5">
    <source>
        <dbReference type="PROSITE" id="PS50857"/>
    </source>
</evidence>
<accession>A0A0F9XMV3</accession>
<dbReference type="PANTHER" id="PTHR42838">
    <property type="entry name" value="CYTOCHROME C OXIDASE SUBUNIT II"/>
    <property type="match status" value="1"/>
</dbReference>
<comment type="caution">
    <text evidence="6">The sequence shown here is derived from an EMBL/GenBank/DDBJ whole genome shotgun (WGS) entry which is preliminary data.</text>
</comment>
<dbReference type="Pfam" id="PF13473">
    <property type="entry name" value="Cupredoxin_1"/>
    <property type="match status" value="1"/>
</dbReference>
<dbReference type="PROSITE" id="PS50857">
    <property type="entry name" value="COX2_CUA"/>
    <property type="match status" value="1"/>
</dbReference>
<dbReference type="InterPro" id="IPR028096">
    <property type="entry name" value="EfeO_Cupredoxin"/>
</dbReference>
<dbReference type="InterPro" id="IPR051403">
    <property type="entry name" value="NosZ/Cyto_c_oxidase_sub2"/>
</dbReference>
<dbReference type="GO" id="GO:0030313">
    <property type="term" value="C:cell envelope"/>
    <property type="evidence" value="ECO:0007669"/>
    <property type="project" value="UniProtKB-SubCell"/>
</dbReference>
<dbReference type="GO" id="GO:0004129">
    <property type="term" value="F:cytochrome-c oxidase activity"/>
    <property type="evidence" value="ECO:0007669"/>
    <property type="project" value="InterPro"/>
</dbReference>
<feature type="domain" description="Cytochrome oxidase subunit II copper A binding" evidence="5">
    <location>
        <begin position="53"/>
        <end position="144"/>
    </location>
</feature>
<dbReference type="EMBL" id="LAZR01000085">
    <property type="protein sequence ID" value="KKN93508.1"/>
    <property type="molecule type" value="Genomic_DNA"/>
</dbReference>